<dbReference type="GO" id="GO:0000155">
    <property type="term" value="F:phosphorelay sensor kinase activity"/>
    <property type="evidence" value="ECO:0007669"/>
    <property type="project" value="InterPro"/>
</dbReference>
<dbReference type="PRINTS" id="PR00344">
    <property type="entry name" value="BCTRLSENSOR"/>
</dbReference>
<evidence type="ECO:0000259" key="13">
    <source>
        <dbReference type="PROSITE" id="PS50885"/>
    </source>
</evidence>
<keyword evidence="10 11" id="KW-0472">Membrane</keyword>
<keyword evidence="5" id="KW-0808">Transferase</keyword>
<dbReference type="EMBL" id="JACIJJ010000001">
    <property type="protein sequence ID" value="MBB5697882.1"/>
    <property type="molecule type" value="Genomic_DNA"/>
</dbReference>
<dbReference type="InterPro" id="IPR003594">
    <property type="entry name" value="HATPase_dom"/>
</dbReference>
<dbReference type="AlphaFoldDB" id="A0A7W9AP40"/>
<evidence type="ECO:0000256" key="1">
    <source>
        <dbReference type="ARBA" id="ARBA00000085"/>
    </source>
</evidence>
<dbReference type="PANTHER" id="PTHR45436">
    <property type="entry name" value="SENSOR HISTIDINE KINASE YKOH"/>
    <property type="match status" value="1"/>
</dbReference>
<dbReference type="Gene3D" id="1.10.287.130">
    <property type="match status" value="1"/>
</dbReference>
<dbReference type="EC" id="2.7.13.3" evidence="3"/>
<keyword evidence="6 11" id="KW-0812">Transmembrane</keyword>
<dbReference type="CDD" id="cd00082">
    <property type="entry name" value="HisKA"/>
    <property type="match status" value="1"/>
</dbReference>
<dbReference type="InterPro" id="IPR036890">
    <property type="entry name" value="HATPase_C_sf"/>
</dbReference>
<gene>
    <name evidence="14" type="ORF">FHR19_001207</name>
</gene>
<dbReference type="PROSITE" id="PS50109">
    <property type="entry name" value="HIS_KIN"/>
    <property type="match status" value="1"/>
</dbReference>
<evidence type="ECO:0000256" key="4">
    <source>
        <dbReference type="ARBA" id="ARBA00022553"/>
    </source>
</evidence>
<dbReference type="SUPFAM" id="SSF47384">
    <property type="entry name" value="Homodimeric domain of signal transducing histidine kinase"/>
    <property type="match status" value="1"/>
</dbReference>
<feature type="transmembrane region" description="Helical" evidence="11">
    <location>
        <begin position="157"/>
        <end position="175"/>
    </location>
</feature>
<dbReference type="InterPro" id="IPR003660">
    <property type="entry name" value="HAMP_dom"/>
</dbReference>
<dbReference type="Pfam" id="PF00512">
    <property type="entry name" value="HisKA"/>
    <property type="match status" value="1"/>
</dbReference>
<dbReference type="RefSeq" id="WP_184025591.1">
    <property type="nucleotide sequence ID" value="NZ_JACIJJ010000001.1"/>
</dbReference>
<dbReference type="CDD" id="cd00075">
    <property type="entry name" value="HATPase"/>
    <property type="match status" value="1"/>
</dbReference>
<accession>A0A7W9AP40</accession>
<name>A0A7W9AP40_9SPHN</name>
<evidence type="ECO:0000256" key="2">
    <source>
        <dbReference type="ARBA" id="ARBA00004370"/>
    </source>
</evidence>
<evidence type="ECO:0000256" key="3">
    <source>
        <dbReference type="ARBA" id="ARBA00012438"/>
    </source>
</evidence>
<reference evidence="14 15" key="1">
    <citation type="submission" date="2020-08" db="EMBL/GenBank/DDBJ databases">
        <title>Genomic Encyclopedia of Type Strains, Phase IV (KMG-IV): sequencing the most valuable type-strain genomes for metagenomic binning, comparative biology and taxonomic classification.</title>
        <authorList>
            <person name="Goeker M."/>
        </authorList>
    </citation>
    <scope>NUCLEOTIDE SEQUENCE [LARGE SCALE GENOMIC DNA]</scope>
    <source>
        <strain evidence="14 15">DSM 27244</strain>
    </source>
</reference>
<comment type="subcellular location">
    <subcellularLocation>
        <location evidence="2">Membrane</location>
    </subcellularLocation>
</comment>
<evidence type="ECO:0000313" key="15">
    <source>
        <dbReference type="Proteomes" id="UP000557739"/>
    </source>
</evidence>
<dbReference type="InterPro" id="IPR004358">
    <property type="entry name" value="Sig_transdc_His_kin-like_C"/>
</dbReference>
<keyword evidence="8 11" id="KW-1133">Transmembrane helix</keyword>
<evidence type="ECO:0000256" key="9">
    <source>
        <dbReference type="ARBA" id="ARBA00023012"/>
    </source>
</evidence>
<feature type="domain" description="Histidine kinase" evidence="12">
    <location>
        <begin position="239"/>
        <end position="448"/>
    </location>
</feature>
<evidence type="ECO:0000259" key="12">
    <source>
        <dbReference type="PROSITE" id="PS50109"/>
    </source>
</evidence>
<protein>
    <recommendedName>
        <fullName evidence="3">histidine kinase</fullName>
        <ecNumber evidence="3">2.7.13.3</ecNumber>
    </recommendedName>
</protein>
<keyword evidence="4" id="KW-0597">Phosphoprotein</keyword>
<evidence type="ECO:0000313" key="14">
    <source>
        <dbReference type="EMBL" id="MBB5697882.1"/>
    </source>
</evidence>
<dbReference type="InterPro" id="IPR050428">
    <property type="entry name" value="TCS_sensor_his_kinase"/>
</dbReference>
<dbReference type="Gene3D" id="6.10.340.10">
    <property type="match status" value="1"/>
</dbReference>
<dbReference type="Proteomes" id="UP000557739">
    <property type="component" value="Unassembled WGS sequence"/>
</dbReference>
<dbReference type="InterPro" id="IPR036097">
    <property type="entry name" value="HisK_dim/P_sf"/>
</dbReference>
<dbReference type="Gene3D" id="3.30.565.10">
    <property type="entry name" value="Histidine kinase-like ATPase, C-terminal domain"/>
    <property type="match status" value="1"/>
</dbReference>
<evidence type="ECO:0000256" key="5">
    <source>
        <dbReference type="ARBA" id="ARBA00022679"/>
    </source>
</evidence>
<dbReference type="SUPFAM" id="SSF55874">
    <property type="entry name" value="ATPase domain of HSP90 chaperone/DNA topoisomerase II/histidine kinase"/>
    <property type="match status" value="1"/>
</dbReference>
<evidence type="ECO:0000256" key="7">
    <source>
        <dbReference type="ARBA" id="ARBA00022777"/>
    </source>
</evidence>
<dbReference type="SMART" id="SM00304">
    <property type="entry name" value="HAMP"/>
    <property type="match status" value="1"/>
</dbReference>
<dbReference type="SMART" id="SM00387">
    <property type="entry name" value="HATPase_c"/>
    <property type="match status" value="1"/>
</dbReference>
<keyword evidence="9" id="KW-0902">Two-component regulatory system</keyword>
<dbReference type="PROSITE" id="PS50885">
    <property type="entry name" value="HAMP"/>
    <property type="match status" value="1"/>
</dbReference>
<dbReference type="PANTHER" id="PTHR45436:SF8">
    <property type="entry name" value="HISTIDINE KINASE"/>
    <property type="match status" value="1"/>
</dbReference>
<proteinExistence type="predicted"/>
<keyword evidence="15" id="KW-1185">Reference proteome</keyword>
<evidence type="ECO:0000256" key="6">
    <source>
        <dbReference type="ARBA" id="ARBA00022692"/>
    </source>
</evidence>
<feature type="domain" description="HAMP" evidence="13">
    <location>
        <begin position="178"/>
        <end position="231"/>
    </location>
</feature>
<evidence type="ECO:0000256" key="10">
    <source>
        <dbReference type="ARBA" id="ARBA00023136"/>
    </source>
</evidence>
<evidence type="ECO:0000256" key="11">
    <source>
        <dbReference type="SAM" id="Phobius"/>
    </source>
</evidence>
<dbReference type="InterPro" id="IPR005467">
    <property type="entry name" value="His_kinase_dom"/>
</dbReference>
<dbReference type="InterPro" id="IPR003661">
    <property type="entry name" value="HisK_dim/P_dom"/>
</dbReference>
<dbReference type="SMART" id="SM00388">
    <property type="entry name" value="HisKA"/>
    <property type="match status" value="1"/>
</dbReference>
<evidence type="ECO:0000256" key="8">
    <source>
        <dbReference type="ARBA" id="ARBA00022989"/>
    </source>
</evidence>
<comment type="catalytic activity">
    <reaction evidence="1">
        <text>ATP + protein L-histidine = ADP + protein N-phospho-L-histidine.</text>
        <dbReference type="EC" id="2.7.13.3"/>
    </reaction>
</comment>
<dbReference type="Pfam" id="PF02518">
    <property type="entry name" value="HATPase_c"/>
    <property type="match status" value="1"/>
</dbReference>
<organism evidence="14 15">
    <name type="scientific">Sphingomonas yantingensis</name>
    <dbReference type="NCBI Taxonomy" id="1241761"/>
    <lineage>
        <taxon>Bacteria</taxon>
        <taxon>Pseudomonadati</taxon>
        <taxon>Pseudomonadota</taxon>
        <taxon>Alphaproteobacteria</taxon>
        <taxon>Sphingomonadales</taxon>
        <taxon>Sphingomonadaceae</taxon>
        <taxon>Sphingomonas</taxon>
    </lineage>
</organism>
<sequence length="448" mass="46228">MIWRSTTLRFAALVFLAQVVAAAVLLAGLGAVLRGRSDAEAAAAAETVRSDLLATHAQGGLPALARAIEFRRTQAMTGGEVMLLAAADGSRLAGNVGDWPPSVAPGADDVDVTLYRLGHVEAETMLVRATALPGGARLLTGMVVEGERNLLSLLERASLAALALALVFAALAAWLSARVITGRLEGTVETLRHVRGGSLAERVAPDGSGDAFAMLGEEVNRTLDRVAALIGELKIATDGLAHDLRSPLTRLRVALERAGAEVGHGPARDAIERAEGEGERLLALVETALAISRAEAGLGRDHFAPVDLSAMVEDIADLYAPVVEEAGRSIRVEAPAALIRPIHRQLLDQAIGNLIDNALKYGAGTITLGLTIWGEGAVVTVADEGTGIAPDQRGEALRRFGRLDPARGGNGAGLGLALVQAVAHLHGGEVELGDAGPGLAVSIRLAAA</sequence>
<comment type="caution">
    <text evidence="14">The sequence shown here is derived from an EMBL/GenBank/DDBJ whole genome shotgun (WGS) entry which is preliminary data.</text>
</comment>
<keyword evidence="7 14" id="KW-0418">Kinase</keyword>
<dbReference type="GO" id="GO:0005886">
    <property type="term" value="C:plasma membrane"/>
    <property type="evidence" value="ECO:0007669"/>
    <property type="project" value="TreeGrafter"/>
</dbReference>